<name>A0A0A2W1P9_BEABA</name>
<dbReference type="OrthoDB" id="10264585at2759"/>
<feature type="domain" description="Aminoacyl-tRNA synthetase class II (G/ P/ S/T)" evidence="2">
    <location>
        <begin position="13"/>
        <end position="106"/>
    </location>
</feature>
<dbReference type="Pfam" id="PF00587">
    <property type="entry name" value="tRNA-synt_2b"/>
    <property type="match status" value="1"/>
</dbReference>
<evidence type="ECO:0000313" key="3">
    <source>
        <dbReference type="EMBL" id="KGQ12542.1"/>
    </source>
</evidence>
<dbReference type="SUPFAM" id="SSF55681">
    <property type="entry name" value="Class II aaRS and biotin synthetases"/>
    <property type="match status" value="1"/>
</dbReference>
<evidence type="ECO:0000256" key="1">
    <source>
        <dbReference type="ARBA" id="ARBA00034892"/>
    </source>
</evidence>
<dbReference type="STRING" id="1245745.A0A0A2W1P9"/>
<accession>A0A0A2W1P9</accession>
<dbReference type="PANTHER" id="PTHR11778">
    <property type="entry name" value="SERYL-TRNA SYNTHETASE"/>
    <property type="match status" value="1"/>
</dbReference>
<dbReference type="GO" id="GO:0005524">
    <property type="term" value="F:ATP binding"/>
    <property type="evidence" value="ECO:0007669"/>
    <property type="project" value="InterPro"/>
</dbReference>
<dbReference type="EMBL" id="ANFO01000110">
    <property type="protein sequence ID" value="KGQ12542.1"/>
    <property type="molecule type" value="Genomic_DNA"/>
</dbReference>
<comment type="caution">
    <text evidence="3">The sequence shown here is derived from an EMBL/GenBank/DDBJ whole genome shotgun (WGS) entry which is preliminary data.</text>
</comment>
<keyword evidence="3" id="KW-0436">Ligase</keyword>
<protein>
    <recommendedName>
        <fullName evidence="1">Seryl-tRNA(Ser) synthetase</fullName>
    </recommendedName>
</protein>
<organism evidence="3 4">
    <name type="scientific">Beauveria bassiana D1-5</name>
    <dbReference type="NCBI Taxonomy" id="1245745"/>
    <lineage>
        <taxon>Eukaryota</taxon>
        <taxon>Fungi</taxon>
        <taxon>Dikarya</taxon>
        <taxon>Ascomycota</taxon>
        <taxon>Pezizomycotina</taxon>
        <taxon>Sordariomycetes</taxon>
        <taxon>Hypocreomycetidae</taxon>
        <taxon>Hypocreales</taxon>
        <taxon>Cordycipitaceae</taxon>
        <taxon>Beauveria</taxon>
    </lineage>
</organism>
<gene>
    <name evidence="3" type="ORF">BBAD15_g1731</name>
</gene>
<evidence type="ECO:0000259" key="2">
    <source>
        <dbReference type="Pfam" id="PF00587"/>
    </source>
</evidence>
<sequence>MEPDDAAAGVPSLVLAGTSEIPLAGMKAMMTLDTADLPLKRVAVSRCYRAEAGARGASTRGLYRVHEFTKVEMLAWTRADADAAQDVFDEMLDLQTEILGSLGLARPRARDACHPQSRHGSLVPEPARAQRRLGRGLVGQHLHRLPDAASADARAARRPLGRWQRRRRRRGCGRWVPLDTKWHGAGGAARPGRAARGRLG</sequence>
<dbReference type="GO" id="GO:0005739">
    <property type="term" value="C:mitochondrion"/>
    <property type="evidence" value="ECO:0007669"/>
    <property type="project" value="EnsemblFungi"/>
</dbReference>
<dbReference type="AlphaFoldDB" id="A0A0A2W1P9"/>
<dbReference type="GO" id="GO:0004828">
    <property type="term" value="F:serine-tRNA ligase activity"/>
    <property type="evidence" value="ECO:0007669"/>
    <property type="project" value="EnsemblFungi"/>
</dbReference>
<reference evidence="3 4" key="1">
    <citation type="submission" date="2012-10" db="EMBL/GenBank/DDBJ databases">
        <title>Genome sequencing and analysis of entomopathogenic fungi Beauveria bassiana D1-5.</title>
        <authorList>
            <person name="Li Q."/>
            <person name="Wang L."/>
            <person name="Zhang Z."/>
            <person name="Wang Q."/>
            <person name="Ren J."/>
            <person name="Wang M."/>
            <person name="Xu W."/>
            <person name="Wang J."/>
            <person name="Lu Y."/>
            <person name="Du Q."/>
            <person name="Sun Z."/>
        </authorList>
    </citation>
    <scope>NUCLEOTIDE SEQUENCE [LARGE SCALE GENOMIC DNA]</scope>
    <source>
        <strain evidence="3 4">D1-5</strain>
    </source>
</reference>
<dbReference type="eggNOG" id="KOG2509">
    <property type="taxonomic scope" value="Eukaryota"/>
</dbReference>
<dbReference type="Proteomes" id="UP000030106">
    <property type="component" value="Unassembled WGS sequence"/>
</dbReference>
<dbReference type="Gene3D" id="3.30.930.10">
    <property type="entry name" value="Bira Bifunctional Protein, Domain 2"/>
    <property type="match status" value="1"/>
</dbReference>
<evidence type="ECO:0000313" key="4">
    <source>
        <dbReference type="Proteomes" id="UP000030106"/>
    </source>
</evidence>
<dbReference type="InterPro" id="IPR045864">
    <property type="entry name" value="aa-tRNA-synth_II/BPL/LPL"/>
</dbReference>
<dbReference type="InterPro" id="IPR002314">
    <property type="entry name" value="aa-tRNA-synt_IIb"/>
</dbReference>
<proteinExistence type="predicted"/>
<dbReference type="HOGENOM" id="CLU_1366021_0_0_1"/>
<dbReference type="PRINTS" id="PR00981">
    <property type="entry name" value="TRNASYNTHSER"/>
</dbReference>
<dbReference type="InterPro" id="IPR002317">
    <property type="entry name" value="Ser-tRNA-ligase_type_1"/>
</dbReference>
<dbReference type="GO" id="GO:0070158">
    <property type="term" value="P:mitochondrial seryl-tRNA aminoacylation"/>
    <property type="evidence" value="ECO:0007669"/>
    <property type="project" value="EnsemblFungi"/>
</dbReference>